<sequence length="151" mass="15535">MNLPSMNSPLRIANLIKRAGWIALIPCLIVTLGCGAGEPRTSTVVGRVTLDDQPLNAGSILLLSETGDSGGGELNADGTYSLVCKPGSYLAAVMPLAVEVGEDGAPLNPAQSANAMKIPPQYQDVGSSKLTVDVSAGDNTFDVQLVSKPAR</sequence>
<dbReference type="RefSeq" id="WP_146595778.1">
    <property type="nucleotide sequence ID" value="NZ_SJPT01000006.1"/>
</dbReference>
<proteinExistence type="predicted"/>
<dbReference type="Proteomes" id="UP000316304">
    <property type="component" value="Unassembled WGS sequence"/>
</dbReference>
<evidence type="ECO:0000313" key="1">
    <source>
        <dbReference type="EMBL" id="TWU21435.1"/>
    </source>
</evidence>
<gene>
    <name evidence="1" type="ORF">Pla52o_36200</name>
</gene>
<keyword evidence="2" id="KW-1185">Reference proteome</keyword>
<protein>
    <recommendedName>
        <fullName evidence="3">Carboxypeptidase regulatory-like domain-containing protein</fullName>
    </recommendedName>
</protein>
<name>A0A5C6CBH3_9BACT</name>
<reference evidence="1 2" key="1">
    <citation type="submission" date="2019-02" db="EMBL/GenBank/DDBJ databases">
        <title>Deep-cultivation of Planctomycetes and their phenomic and genomic characterization uncovers novel biology.</title>
        <authorList>
            <person name="Wiegand S."/>
            <person name="Jogler M."/>
            <person name="Boedeker C."/>
            <person name="Pinto D."/>
            <person name="Vollmers J."/>
            <person name="Rivas-Marin E."/>
            <person name="Kohn T."/>
            <person name="Peeters S.H."/>
            <person name="Heuer A."/>
            <person name="Rast P."/>
            <person name="Oberbeckmann S."/>
            <person name="Bunk B."/>
            <person name="Jeske O."/>
            <person name="Meyerdierks A."/>
            <person name="Storesund J.E."/>
            <person name="Kallscheuer N."/>
            <person name="Luecker S."/>
            <person name="Lage O.M."/>
            <person name="Pohl T."/>
            <person name="Merkel B.J."/>
            <person name="Hornburger P."/>
            <person name="Mueller R.-W."/>
            <person name="Bruemmer F."/>
            <person name="Labrenz M."/>
            <person name="Spormann A.M."/>
            <person name="Op Den Camp H."/>
            <person name="Overmann J."/>
            <person name="Amann R."/>
            <person name="Jetten M.S.M."/>
            <person name="Mascher T."/>
            <person name="Medema M.H."/>
            <person name="Devos D.P."/>
            <person name="Kaster A.-K."/>
            <person name="Ovreas L."/>
            <person name="Rohde M."/>
            <person name="Galperin M.Y."/>
            <person name="Jogler C."/>
        </authorList>
    </citation>
    <scope>NUCLEOTIDE SEQUENCE [LARGE SCALE GENOMIC DNA]</scope>
    <source>
        <strain evidence="1 2">Pla52o</strain>
    </source>
</reference>
<accession>A0A5C6CBH3</accession>
<comment type="caution">
    <text evidence="1">The sequence shown here is derived from an EMBL/GenBank/DDBJ whole genome shotgun (WGS) entry which is preliminary data.</text>
</comment>
<dbReference type="EMBL" id="SJPT01000006">
    <property type="protein sequence ID" value="TWU21435.1"/>
    <property type="molecule type" value="Genomic_DNA"/>
</dbReference>
<evidence type="ECO:0000313" key="2">
    <source>
        <dbReference type="Proteomes" id="UP000316304"/>
    </source>
</evidence>
<dbReference type="OrthoDB" id="289192at2"/>
<dbReference type="AlphaFoldDB" id="A0A5C6CBH3"/>
<evidence type="ECO:0008006" key="3">
    <source>
        <dbReference type="Google" id="ProtNLM"/>
    </source>
</evidence>
<organism evidence="1 2">
    <name type="scientific">Novipirellula galeiformis</name>
    <dbReference type="NCBI Taxonomy" id="2528004"/>
    <lineage>
        <taxon>Bacteria</taxon>
        <taxon>Pseudomonadati</taxon>
        <taxon>Planctomycetota</taxon>
        <taxon>Planctomycetia</taxon>
        <taxon>Pirellulales</taxon>
        <taxon>Pirellulaceae</taxon>
        <taxon>Novipirellula</taxon>
    </lineage>
</organism>